<gene>
    <name evidence="1" type="ORF">CGGC5_v003621</name>
</gene>
<keyword evidence="2" id="KW-1185">Reference proteome</keyword>
<dbReference type="Proteomes" id="UP000011096">
    <property type="component" value="Unassembled WGS sequence"/>
</dbReference>
<proteinExistence type="predicted"/>
<comment type="caution">
    <text evidence="1">The sequence shown here is derived from an EMBL/GenBank/DDBJ whole genome shotgun (WGS) entry which is preliminary data.</text>
</comment>
<dbReference type="GeneID" id="90979701"/>
<organism evidence="1 2">
    <name type="scientific">Colletotrichum fructicola (strain Nara gc5)</name>
    <name type="common">Anthracnose fungus</name>
    <name type="synonym">Colletotrichum gloeosporioides (strain Nara gc5)</name>
    <dbReference type="NCBI Taxonomy" id="1213859"/>
    <lineage>
        <taxon>Eukaryota</taxon>
        <taxon>Fungi</taxon>
        <taxon>Dikarya</taxon>
        <taxon>Ascomycota</taxon>
        <taxon>Pezizomycotina</taxon>
        <taxon>Sordariomycetes</taxon>
        <taxon>Hypocreomycetidae</taxon>
        <taxon>Glomerellales</taxon>
        <taxon>Glomerellaceae</taxon>
        <taxon>Colletotrichum</taxon>
        <taxon>Colletotrichum gloeosporioides species complex</taxon>
    </lineage>
</organism>
<dbReference type="InParanoid" id="A0A7J6JGD2"/>
<protein>
    <submittedName>
        <fullName evidence="1">Uncharacterized protein</fullName>
    </submittedName>
</protein>
<evidence type="ECO:0000313" key="1">
    <source>
        <dbReference type="EMBL" id="KAF4489366.1"/>
    </source>
</evidence>
<reference evidence="1 2" key="1">
    <citation type="submission" date="2012-08" db="EMBL/GenBank/DDBJ databases">
        <authorList>
            <person name="Gan P.H.P."/>
            <person name="Ikeda K."/>
            <person name="Irieda H."/>
            <person name="Narusaka M."/>
            <person name="O'Connell R.J."/>
            <person name="Narusaka Y."/>
            <person name="Takano Y."/>
            <person name="Kubo Y."/>
            <person name="Shirasu K."/>
        </authorList>
    </citation>
    <scope>NUCLEOTIDE SEQUENCE [LARGE SCALE GENOMIC DNA]</scope>
    <source>
        <strain evidence="1 2">Nara gc5</strain>
    </source>
</reference>
<reference evidence="1 2" key="2">
    <citation type="submission" date="2020-04" db="EMBL/GenBank/DDBJ databases">
        <title>Genome sequencing and assembly of multiple isolates from the Colletotrichum gloeosporioides species complex.</title>
        <authorList>
            <person name="Gan P."/>
            <person name="Shirasu K."/>
        </authorList>
    </citation>
    <scope>NUCLEOTIDE SEQUENCE [LARGE SCALE GENOMIC DNA]</scope>
    <source>
        <strain evidence="1 2">Nara gc5</strain>
    </source>
</reference>
<dbReference type="AlphaFoldDB" id="A0A7J6JGD2"/>
<name>A0A7J6JGD2_COLFN</name>
<evidence type="ECO:0000313" key="2">
    <source>
        <dbReference type="Proteomes" id="UP000011096"/>
    </source>
</evidence>
<accession>A0A7J6JGD2</accession>
<dbReference type="EMBL" id="ANPB02000002">
    <property type="protein sequence ID" value="KAF4489366.1"/>
    <property type="molecule type" value="Genomic_DNA"/>
</dbReference>
<dbReference type="RefSeq" id="XP_066009504.1">
    <property type="nucleotide sequence ID" value="XM_066151153.1"/>
</dbReference>
<sequence length="96" mass="10502">MAPIRRCQTWPFPLSCIAQDALALEVDDVAVVPRCIVPRIGAPVKSLHPCKAPNESAWDLWMPSNVPQGIPGMYLSETLPAGVEDVSDVICCLFRK</sequence>